<evidence type="ECO:0000256" key="3">
    <source>
        <dbReference type="ARBA" id="ARBA00023002"/>
    </source>
</evidence>
<keyword evidence="6" id="KW-1185">Reference proteome</keyword>
<evidence type="ECO:0000256" key="1">
    <source>
        <dbReference type="ARBA" id="ARBA00009796"/>
    </source>
</evidence>
<dbReference type="AlphaFoldDB" id="L5MJL1"/>
<keyword evidence="3" id="KW-0560">Oxidoreductase</keyword>
<dbReference type="GO" id="GO:0033554">
    <property type="term" value="P:cellular response to stress"/>
    <property type="evidence" value="ECO:0007669"/>
    <property type="project" value="TreeGrafter"/>
</dbReference>
<dbReference type="Proteomes" id="UP000010556">
    <property type="component" value="Unassembled WGS sequence"/>
</dbReference>
<evidence type="ECO:0000256" key="4">
    <source>
        <dbReference type="ARBA" id="ARBA00049091"/>
    </source>
</evidence>
<proteinExistence type="inferred from homology"/>
<dbReference type="SUPFAM" id="SSF52833">
    <property type="entry name" value="Thioredoxin-like"/>
    <property type="match status" value="2"/>
</dbReference>
<dbReference type="PANTHER" id="PTHR10681">
    <property type="entry name" value="THIOREDOXIN PEROXIDASE"/>
    <property type="match status" value="1"/>
</dbReference>
<gene>
    <name evidence="5" type="ORF">MDA_GLEAN10003730</name>
</gene>
<dbReference type="Gene3D" id="3.40.30.10">
    <property type="entry name" value="Glutaredoxin"/>
    <property type="match status" value="2"/>
</dbReference>
<sequence>MNVALLSDLTQQISQDHGVLREGPGLALRGLFILDPKGVIKHMSGNDLPVRRSLEESLRLVKAFRFVGEHGESAQQTGPRVLLQSSRIRLLPNNTLRGQSSRSSHCTCSFSKRTTDLTQQISQDHGVLREGPGLALRGLFILDPKGVIKHMSGNDLPVRRSLEESLRLVKAFRFVGEHGESAQQTGPRVLLRSSRIRLLSKNTLRGQRSRSSHVHLQLLKRTTDELIFGISSNYV</sequence>
<evidence type="ECO:0000313" key="6">
    <source>
        <dbReference type="Proteomes" id="UP000010556"/>
    </source>
</evidence>
<evidence type="ECO:0000313" key="5">
    <source>
        <dbReference type="EMBL" id="ELK38551.1"/>
    </source>
</evidence>
<accession>L5MJL1</accession>
<dbReference type="GO" id="GO:0005829">
    <property type="term" value="C:cytosol"/>
    <property type="evidence" value="ECO:0007669"/>
    <property type="project" value="TreeGrafter"/>
</dbReference>
<dbReference type="EMBL" id="KB098759">
    <property type="protein sequence ID" value="ELK38551.1"/>
    <property type="molecule type" value="Genomic_DNA"/>
</dbReference>
<name>L5MJL1_MYODS</name>
<dbReference type="GO" id="GO:0042744">
    <property type="term" value="P:hydrogen peroxide catabolic process"/>
    <property type="evidence" value="ECO:0007669"/>
    <property type="project" value="TreeGrafter"/>
</dbReference>
<dbReference type="GO" id="GO:0008379">
    <property type="term" value="F:thioredoxin peroxidase activity"/>
    <property type="evidence" value="ECO:0007669"/>
    <property type="project" value="TreeGrafter"/>
</dbReference>
<dbReference type="GO" id="GO:0045454">
    <property type="term" value="P:cell redox homeostasis"/>
    <property type="evidence" value="ECO:0007669"/>
    <property type="project" value="TreeGrafter"/>
</dbReference>
<organism evidence="5 6">
    <name type="scientific">Myotis davidii</name>
    <name type="common">David's myotis</name>
    <dbReference type="NCBI Taxonomy" id="225400"/>
    <lineage>
        <taxon>Eukaryota</taxon>
        <taxon>Metazoa</taxon>
        <taxon>Chordata</taxon>
        <taxon>Craniata</taxon>
        <taxon>Vertebrata</taxon>
        <taxon>Euteleostomi</taxon>
        <taxon>Mammalia</taxon>
        <taxon>Eutheria</taxon>
        <taxon>Laurasiatheria</taxon>
        <taxon>Chiroptera</taxon>
        <taxon>Yangochiroptera</taxon>
        <taxon>Vespertilionidae</taxon>
        <taxon>Myotis</taxon>
    </lineage>
</organism>
<comment type="catalytic activity">
    <reaction evidence="4">
        <text>a hydroperoxide + [thioredoxin]-dithiol = an alcohol + [thioredoxin]-disulfide + H2O</text>
        <dbReference type="Rhea" id="RHEA:62620"/>
        <dbReference type="Rhea" id="RHEA-COMP:10698"/>
        <dbReference type="Rhea" id="RHEA-COMP:10700"/>
        <dbReference type="ChEBI" id="CHEBI:15377"/>
        <dbReference type="ChEBI" id="CHEBI:29950"/>
        <dbReference type="ChEBI" id="CHEBI:30879"/>
        <dbReference type="ChEBI" id="CHEBI:35924"/>
        <dbReference type="ChEBI" id="CHEBI:50058"/>
        <dbReference type="EC" id="1.11.1.24"/>
    </reaction>
</comment>
<protein>
    <recommendedName>
        <fullName evidence="2">thioredoxin-dependent peroxiredoxin</fullName>
        <ecNumber evidence="2">1.11.1.24</ecNumber>
    </recommendedName>
</protein>
<dbReference type="GO" id="GO:0006979">
    <property type="term" value="P:response to oxidative stress"/>
    <property type="evidence" value="ECO:0007669"/>
    <property type="project" value="TreeGrafter"/>
</dbReference>
<evidence type="ECO:0000256" key="2">
    <source>
        <dbReference type="ARBA" id="ARBA00013017"/>
    </source>
</evidence>
<dbReference type="PANTHER" id="PTHR10681:SF128">
    <property type="entry name" value="THIOREDOXIN-DEPENDENT PEROXIDE REDUCTASE, MITOCHONDRIAL"/>
    <property type="match status" value="1"/>
</dbReference>
<dbReference type="EC" id="1.11.1.24" evidence="2"/>
<reference evidence="6" key="1">
    <citation type="journal article" date="2013" name="Science">
        <title>Comparative analysis of bat genomes provides insight into the evolution of flight and immunity.</title>
        <authorList>
            <person name="Zhang G."/>
            <person name="Cowled C."/>
            <person name="Shi Z."/>
            <person name="Huang Z."/>
            <person name="Bishop-Lilly K.A."/>
            <person name="Fang X."/>
            <person name="Wynne J.W."/>
            <person name="Xiong Z."/>
            <person name="Baker M.L."/>
            <person name="Zhao W."/>
            <person name="Tachedjian M."/>
            <person name="Zhu Y."/>
            <person name="Zhou P."/>
            <person name="Jiang X."/>
            <person name="Ng J."/>
            <person name="Yang L."/>
            <person name="Wu L."/>
            <person name="Xiao J."/>
            <person name="Feng Y."/>
            <person name="Chen Y."/>
            <person name="Sun X."/>
            <person name="Zhang Y."/>
            <person name="Marsh G.A."/>
            <person name="Crameri G."/>
            <person name="Broder C.C."/>
            <person name="Frey K.G."/>
            <person name="Wang L.F."/>
            <person name="Wang J."/>
        </authorList>
    </citation>
    <scope>NUCLEOTIDE SEQUENCE [LARGE SCALE GENOMIC DNA]</scope>
</reference>
<dbReference type="InterPro" id="IPR036249">
    <property type="entry name" value="Thioredoxin-like_sf"/>
</dbReference>
<comment type="similarity">
    <text evidence="1">Belongs to the peroxiredoxin family. AhpC/Prx1 subfamily.</text>
</comment>
<dbReference type="InterPro" id="IPR050217">
    <property type="entry name" value="Peroxiredoxin"/>
</dbReference>
<dbReference type="GO" id="GO:0005739">
    <property type="term" value="C:mitochondrion"/>
    <property type="evidence" value="ECO:0007669"/>
    <property type="project" value="TreeGrafter"/>
</dbReference>